<comment type="subcellular location">
    <subcellularLocation>
        <location evidence="2">Cell membrane</location>
        <topology evidence="2">Multi-pass membrane protein</topology>
    </subcellularLocation>
</comment>
<evidence type="ECO:0000256" key="8">
    <source>
        <dbReference type="SAM" id="Phobius"/>
    </source>
</evidence>
<comment type="similarity">
    <text evidence="3">Belongs to the amino acid-polyamine-organocation (APC) superfamily.</text>
</comment>
<dbReference type="InterPro" id="IPR050367">
    <property type="entry name" value="APC_superfamily"/>
</dbReference>
<gene>
    <name evidence="9" type="ORF">EJ571_10460</name>
</gene>
<evidence type="ECO:0000256" key="4">
    <source>
        <dbReference type="ARBA" id="ARBA00022475"/>
    </source>
</evidence>
<evidence type="ECO:0000313" key="10">
    <source>
        <dbReference type="Proteomes" id="UP000295627"/>
    </source>
</evidence>
<sequence>MSQSSDASRVGGKGLAGGQIGTFSGAVLGISSVAPGYTLTASVGLLVAAVGLKMPAILIAGFVPMFLTAYAYRELNSKNPDAGASFTWSSRAFGPYVGWMTGWGQVVACIIVLSNLAAVAVQFFYLFIAQISHQPTIADLPSNKLVNVATTLAIMLVATYIACRGITTGERVQYALVGFQMLMLFGFAGAALWKVGTGAAPGHLSFDIDWLNPFTGLSIGAFVVGVTGSVFAFWGWDTCLTLGEESKDPDRVPGRAGLLSVISILLTYLLVAVALTMYAGVGTTGLGLGNPANEENIFGTLANPVLGAFFGPFLSLAVLASSVAGLQTTFLPLARVMLAMGVYGAVPRKFAEISPRYLVPRFSTIMSSTVTAVFYTVVTVLSEHTLTDTIAALGIMICWYYGITAFACIWEFRRSLFVSLRNVVFRFLCPLLGGVMLIGIFVISVRESMDPANGSGSSICGIGLVFFLGFGILVLGAVLMLIQRVTAPRFFTENTLHPRARKVPAQTLESGRPKPVRDLV</sequence>
<organism evidence="9 10">
    <name type="scientific">Mycobacteroides franklinii</name>
    <dbReference type="NCBI Taxonomy" id="948102"/>
    <lineage>
        <taxon>Bacteria</taxon>
        <taxon>Bacillati</taxon>
        <taxon>Actinomycetota</taxon>
        <taxon>Actinomycetes</taxon>
        <taxon>Mycobacteriales</taxon>
        <taxon>Mycobacteriaceae</taxon>
        <taxon>Mycobacteroides</taxon>
    </lineage>
</organism>
<proteinExistence type="inferred from homology"/>
<feature type="transmembrane region" description="Helical" evidence="8">
    <location>
        <begin position="214"/>
        <end position="236"/>
    </location>
</feature>
<feature type="transmembrane region" description="Helical" evidence="8">
    <location>
        <begin position="456"/>
        <end position="482"/>
    </location>
</feature>
<protein>
    <submittedName>
        <fullName evidence="9">APC family permease</fullName>
    </submittedName>
</protein>
<feature type="transmembrane region" description="Helical" evidence="8">
    <location>
        <begin position="174"/>
        <end position="193"/>
    </location>
</feature>
<reference evidence="9 10" key="1">
    <citation type="journal article" date="2019" name="Sci. Rep.">
        <title>Extended insight into the Mycobacterium chelonae-abscessus complex through whole genome sequencing of Mycobacterium salmoniphilum outbreak and Mycobacterium salmoniphilum-like strains.</title>
        <authorList>
            <person name="Behra P.R.K."/>
            <person name="Das S."/>
            <person name="Pettersson B.M.F."/>
            <person name="Shirreff L."/>
            <person name="DuCote T."/>
            <person name="Jacobsson K.G."/>
            <person name="Ennis D.G."/>
            <person name="Kirsebom L.A."/>
        </authorList>
    </citation>
    <scope>NUCLEOTIDE SEQUENCE [LARGE SCALE GENOMIC DNA]</scope>
    <source>
        <strain evidence="9 10">DSM 45524</strain>
    </source>
</reference>
<evidence type="ECO:0000256" key="2">
    <source>
        <dbReference type="ARBA" id="ARBA00004651"/>
    </source>
</evidence>
<evidence type="ECO:0000256" key="1">
    <source>
        <dbReference type="ARBA" id="ARBA00002249"/>
    </source>
</evidence>
<keyword evidence="6 8" id="KW-1133">Transmembrane helix</keyword>
<dbReference type="Proteomes" id="UP000295627">
    <property type="component" value="Unassembled WGS sequence"/>
</dbReference>
<evidence type="ECO:0000256" key="6">
    <source>
        <dbReference type="ARBA" id="ARBA00022989"/>
    </source>
</evidence>
<dbReference type="PIRSF" id="PIRSF006060">
    <property type="entry name" value="AA_transporter"/>
    <property type="match status" value="1"/>
</dbReference>
<feature type="transmembrane region" description="Helical" evidence="8">
    <location>
        <begin position="256"/>
        <end position="281"/>
    </location>
</feature>
<evidence type="ECO:0000256" key="7">
    <source>
        <dbReference type="ARBA" id="ARBA00023136"/>
    </source>
</evidence>
<keyword evidence="5 8" id="KW-0812">Transmembrane</keyword>
<comment type="caution">
    <text evidence="9">The sequence shown here is derived from an EMBL/GenBank/DDBJ whole genome shotgun (WGS) entry which is preliminary data.</text>
</comment>
<dbReference type="EMBL" id="RXLR01000014">
    <property type="protein sequence ID" value="TDH22341.1"/>
    <property type="molecule type" value="Genomic_DNA"/>
</dbReference>
<feature type="transmembrane region" description="Helical" evidence="8">
    <location>
        <begin position="145"/>
        <end position="162"/>
    </location>
</feature>
<dbReference type="GO" id="GO:0022857">
    <property type="term" value="F:transmembrane transporter activity"/>
    <property type="evidence" value="ECO:0007669"/>
    <property type="project" value="InterPro"/>
</dbReference>
<dbReference type="PANTHER" id="PTHR42770">
    <property type="entry name" value="AMINO ACID TRANSPORTER-RELATED"/>
    <property type="match status" value="1"/>
</dbReference>
<feature type="transmembrane region" description="Helical" evidence="8">
    <location>
        <begin position="54"/>
        <end position="72"/>
    </location>
</feature>
<feature type="transmembrane region" description="Helical" evidence="8">
    <location>
        <begin position="20"/>
        <end position="47"/>
    </location>
</feature>
<feature type="transmembrane region" description="Helical" evidence="8">
    <location>
        <begin position="103"/>
        <end position="125"/>
    </location>
</feature>
<dbReference type="InterPro" id="IPR002293">
    <property type="entry name" value="AA/rel_permease1"/>
</dbReference>
<keyword evidence="7 8" id="KW-0472">Membrane</keyword>
<comment type="function">
    <text evidence="1">Probable amino-acid or metabolite transport protein.</text>
</comment>
<dbReference type="GO" id="GO:0005886">
    <property type="term" value="C:plasma membrane"/>
    <property type="evidence" value="ECO:0007669"/>
    <property type="project" value="UniProtKB-SubCell"/>
</dbReference>
<keyword evidence="4" id="KW-1003">Cell membrane</keyword>
<feature type="transmembrane region" description="Helical" evidence="8">
    <location>
        <begin position="424"/>
        <end position="444"/>
    </location>
</feature>
<evidence type="ECO:0000256" key="3">
    <source>
        <dbReference type="ARBA" id="ARBA00009523"/>
    </source>
</evidence>
<evidence type="ECO:0000256" key="5">
    <source>
        <dbReference type="ARBA" id="ARBA00022692"/>
    </source>
</evidence>
<accession>A0A4R5PCD8</accession>
<dbReference type="PANTHER" id="PTHR42770:SF7">
    <property type="entry name" value="MEMBRANE PROTEIN"/>
    <property type="match status" value="1"/>
</dbReference>
<feature type="transmembrane region" description="Helical" evidence="8">
    <location>
        <begin position="390"/>
        <end position="412"/>
    </location>
</feature>
<feature type="transmembrane region" description="Helical" evidence="8">
    <location>
        <begin position="358"/>
        <end position="378"/>
    </location>
</feature>
<dbReference type="AlphaFoldDB" id="A0A4R5PCD8"/>
<evidence type="ECO:0000313" key="9">
    <source>
        <dbReference type="EMBL" id="TDH22341.1"/>
    </source>
</evidence>
<feature type="transmembrane region" description="Helical" evidence="8">
    <location>
        <begin position="301"/>
        <end position="323"/>
    </location>
</feature>
<dbReference type="Gene3D" id="1.20.1740.10">
    <property type="entry name" value="Amino acid/polyamine transporter I"/>
    <property type="match status" value="1"/>
</dbReference>
<name>A0A4R5PCD8_9MYCO</name>
<dbReference type="RefSeq" id="WP_078333919.1">
    <property type="nucleotide sequence ID" value="NZ_MAFQ01000005.1"/>
</dbReference>
<dbReference type="Pfam" id="PF13520">
    <property type="entry name" value="AA_permease_2"/>
    <property type="match status" value="1"/>
</dbReference>